<dbReference type="Gene3D" id="3.90.550.10">
    <property type="entry name" value="Spore Coat Polysaccharide Biosynthesis Protein SpsA, Chain A"/>
    <property type="match status" value="1"/>
</dbReference>
<keyword evidence="2" id="KW-1185">Reference proteome</keyword>
<dbReference type="InterPro" id="IPR003329">
    <property type="entry name" value="Cytidylyl_trans"/>
</dbReference>
<dbReference type="SUPFAM" id="SSF53448">
    <property type="entry name" value="Nucleotide-diphospho-sugar transferases"/>
    <property type="match status" value="1"/>
</dbReference>
<organism evidence="1 2">
    <name type="scientific">Leptospira yanagawae</name>
    <dbReference type="NCBI Taxonomy" id="293069"/>
    <lineage>
        <taxon>Bacteria</taxon>
        <taxon>Pseudomonadati</taxon>
        <taxon>Spirochaetota</taxon>
        <taxon>Spirochaetia</taxon>
        <taxon>Leptospirales</taxon>
        <taxon>Leptospiraceae</taxon>
        <taxon>Leptospira</taxon>
    </lineage>
</organism>
<dbReference type="RefSeq" id="WP_135637382.1">
    <property type="nucleotide sequence ID" value="NZ_RQFU01000026.1"/>
</dbReference>
<dbReference type="PANTHER" id="PTHR42866">
    <property type="entry name" value="3-DEOXY-MANNO-OCTULOSONATE CYTIDYLYLTRANSFERASE"/>
    <property type="match status" value="1"/>
</dbReference>
<sequence>MNTLGIIQARMGSKRFPGKMMEPLAGYPIIEWVLRRCLKSKKLNKWVLATSVEENNEPLIKVASSLGVEVFRGEEDDVLSRFIYLKQLYKPNSIVRVCADNPFIDPIEIDRLILFFQANDFDYAFNHIPKLGNHYTDGLGAEIMTSDALGSLLQKKLNSSDREHVTSYIVNHPSLYKIGTFSAPDNKSYPHIRLDVDQIEDLEKLNQILNLGSHFLPEDIKTEEILEKMNFGFGS</sequence>
<reference evidence="2" key="1">
    <citation type="journal article" date="2019" name="PLoS Negl. Trop. Dis.">
        <title>Revisiting the worldwide diversity of Leptospira species in the environment.</title>
        <authorList>
            <person name="Vincent A.T."/>
            <person name="Schiettekatte O."/>
            <person name="Bourhy P."/>
            <person name="Veyrier F.J."/>
            <person name="Picardeau M."/>
        </authorList>
    </citation>
    <scope>NUCLEOTIDE SEQUENCE [LARGE SCALE GENOMIC DNA]</scope>
    <source>
        <strain evidence="2">201800272</strain>
    </source>
</reference>
<dbReference type="Pfam" id="PF02348">
    <property type="entry name" value="CTP_transf_3"/>
    <property type="match status" value="1"/>
</dbReference>
<evidence type="ECO:0000313" key="1">
    <source>
        <dbReference type="EMBL" id="TGL16971.1"/>
    </source>
</evidence>
<protein>
    <submittedName>
        <fullName evidence="1">Uncharacterized protein</fullName>
    </submittedName>
</protein>
<comment type="caution">
    <text evidence="1">The sequence shown here is derived from an EMBL/GenBank/DDBJ whole genome shotgun (WGS) entry which is preliminary data.</text>
</comment>
<dbReference type="EMBL" id="RQFU01000026">
    <property type="protein sequence ID" value="TGL16971.1"/>
    <property type="molecule type" value="Genomic_DNA"/>
</dbReference>
<proteinExistence type="predicted"/>
<dbReference type="Proteomes" id="UP000298200">
    <property type="component" value="Unassembled WGS sequence"/>
</dbReference>
<dbReference type="PANTHER" id="PTHR42866:SF1">
    <property type="entry name" value="SPORE COAT POLYSACCHARIDE BIOSYNTHESIS PROTEIN SPSF"/>
    <property type="match status" value="1"/>
</dbReference>
<dbReference type="InterPro" id="IPR029044">
    <property type="entry name" value="Nucleotide-diphossugar_trans"/>
</dbReference>
<dbReference type="CDD" id="cd02518">
    <property type="entry name" value="GT2_SpsF"/>
    <property type="match status" value="1"/>
</dbReference>
<gene>
    <name evidence="1" type="ORF">EHQ46_17230</name>
</gene>
<name>A0ABY2LWU4_9LEPT</name>
<accession>A0ABY2LWU4</accession>
<evidence type="ECO:0000313" key="2">
    <source>
        <dbReference type="Proteomes" id="UP000298200"/>
    </source>
</evidence>